<protein>
    <submittedName>
        <fullName evidence="1">Uncharacterized protein</fullName>
    </submittedName>
</protein>
<organism evidence="1 2">
    <name type="scientific">Arctium lappa</name>
    <name type="common">Greater burdock</name>
    <name type="synonym">Lappa major</name>
    <dbReference type="NCBI Taxonomy" id="4217"/>
    <lineage>
        <taxon>Eukaryota</taxon>
        <taxon>Viridiplantae</taxon>
        <taxon>Streptophyta</taxon>
        <taxon>Embryophyta</taxon>
        <taxon>Tracheophyta</taxon>
        <taxon>Spermatophyta</taxon>
        <taxon>Magnoliopsida</taxon>
        <taxon>eudicotyledons</taxon>
        <taxon>Gunneridae</taxon>
        <taxon>Pentapetalae</taxon>
        <taxon>asterids</taxon>
        <taxon>campanulids</taxon>
        <taxon>Asterales</taxon>
        <taxon>Asteraceae</taxon>
        <taxon>Carduoideae</taxon>
        <taxon>Cardueae</taxon>
        <taxon>Arctiinae</taxon>
        <taxon>Arctium</taxon>
    </lineage>
</organism>
<evidence type="ECO:0000313" key="2">
    <source>
        <dbReference type="Proteomes" id="UP001055879"/>
    </source>
</evidence>
<reference evidence="2" key="1">
    <citation type="journal article" date="2022" name="Mol. Ecol. Resour.">
        <title>The genomes of chicory, endive, great burdock and yacon provide insights into Asteraceae palaeo-polyploidization history and plant inulin production.</title>
        <authorList>
            <person name="Fan W."/>
            <person name="Wang S."/>
            <person name="Wang H."/>
            <person name="Wang A."/>
            <person name="Jiang F."/>
            <person name="Liu H."/>
            <person name="Zhao H."/>
            <person name="Xu D."/>
            <person name="Zhang Y."/>
        </authorList>
    </citation>
    <scope>NUCLEOTIDE SEQUENCE [LARGE SCALE GENOMIC DNA]</scope>
    <source>
        <strain evidence="2">cv. Niubang</strain>
    </source>
</reference>
<name>A0ACB8YHX7_ARCLA</name>
<dbReference type="EMBL" id="CM042058">
    <property type="protein sequence ID" value="KAI3685056.1"/>
    <property type="molecule type" value="Genomic_DNA"/>
</dbReference>
<keyword evidence="2" id="KW-1185">Reference proteome</keyword>
<sequence length="625" mass="68421">MERIVPNRHSRRNSTGNLTIEHTVYKDVLSRYLQPPFASCHDNCKQPSLDLPLEFNPTTPPQEKSSSSKTPTTSKKLYAPIPRPSTKDVKISKTSLLKHQIKPAPIEPKSQDLKSKADPDDPFYLPLPSRLTRRYSEVIIPTTGLGDVLDSPAGGGGLTRSSKTIHNKTETRKNPKPPNSVKTAAKTPENNGKISRKVQASNAQLSSTVDQGSRKSKAVKPGGEEVQEKKIDKDDKIQSHTSVGSRNEERGSGNGQNGAQITSTKKDETQHRNSQNNGITALEVKKTENRIQSPASGSSRNEERVTGNGQNGVQKDETLQRDGQKNGITALEVKKTEKKIQTPASGSSRNEESVSGNDHDGTQISSSSKKDETLQKDGQKNGIEASEVKKTENKIQIPTSRNEERVERSGQNGAQISSSSKKDETLQREGQKNGITALEVKAENRIQSPASGSSRNDERVSGNGPNGSQIFSPSKKDETLPKNGQKKSITALEIKKTEKPTRIRTENGNCSPRKPKFNKGKSFDSESGSSSPRKHKFRQGKVVDENQNSQDNRTSLRRLSSDSVLHSSENRSVNVALKPCEVETNKIHLALNNVIEETASKLIQTRKSKVKALVGAFEMISGNDI</sequence>
<evidence type="ECO:0000313" key="1">
    <source>
        <dbReference type="EMBL" id="KAI3685056.1"/>
    </source>
</evidence>
<proteinExistence type="predicted"/>
<comment type="caution">
    <text evidence="1">The sequence shown here is derived from an EMBL/GenBank/DDBJ whole genome shotgun (WGS) entry which is preliminary data.</text>
</comment>
<gene>
    <name evidence="1" type="ORF">L6452_34289</name>
</gene>
<reference evidence="1 2" key="2">
    <citation type="journal article" date="2022" name="Mol. Ecol. Resour.">
        <title>The genomes of chicory, endive, great burdock and yacon provide insights into Asteraceae paleo-polyploidization history and plant inulin production.</title>
        <authorList>
            <person name="Fan W."/>
            <person name="Wang S."/>
            <person name="Wang H."/>
            <person name="Wang A."/>
            <person name="Jiang F."/>
            <person name="Liu H."/>
            <person name="Zhao H."/>
            <person name="Xu D."/>
            <person name="Zhang Y."/>
        </authorList>
    </citation>
    <scope>NUCLEOTIDE SEQUENCE [LARGE SCALE GENOMIC DNA]</scope>
    <source>
        <strain evidence="2">cv. Niubang</strain>
    </source>
</reference>
<accession>A0ACB8YHX7</accession>
<dbReference type="Proteomes" id="UP001055879">
    <property type="component" value="Linkage Group LG12"/>
</dbReference>